<dbReference type="EMBL" id="CM009295">
    <property type="protein sequence ID" value="PNT32821.1"/>
    <property type="molecule type" value="Genomic_DNA"/>
</dbReference>
<evidence type="ECO:0000256" key="2">
    <source>
        <dbReference type="ARBA" id="ARBA00022630"/>
    </source>
</evidence>
<name>A0A2K2A5K7_POPTR</name>
<gene>
    <name evidence="5" type="ORF">POPTR_006G210300</name>
</gene>
<evidence type="ECO:0000313" key="6">
    <source>
        <dbReference type="Proteomes" id="UP000006729"/>
    </source>
</evidence>
<sequence>MPGLDPTAPAKSVSFAFIHDSVRPLKPSFSNEVICHFMAAVDRTKAWRGDVYDAIVVGSGYSGSVAACRMSIVGVKVRLLEKSRRWKAQDFPTDSWEIM</sequence>
<dbReference type="Proteomes" id="UP000006729">
    <property type="component" value="Chromosome 6"/>
</dbReference>
<proteinExistence type="predicted"/>
<reference evidence="5 6" key="1">
    <citation type="journal article" date="2006" name="Science">
        <title>The genome of black cottonwood, Populus trichocarpa (Torr. &amp; Gray).</title>
        <authorList>
            <person name="Tuskan G.A."/>
            <person name="Difazio S."/>
            <person name="Jansson S."/>
            <person name="Bohlmann J."/>
            <person name="Grigoriev I."/>
            <person name="Hellsten U."/>
            <person name="Putnam N."/>
            <person name="Ralph S."/>
            <person name="Rombauts S."/>
            <person name="Salamov A."/>
            <person name="Schein J."/>
            <person name="Sterck L."/>
            <person name="Aerts A."/>
            <person name="Bhalerao R.R."/>
            <person name="Bhalerao R.P."/>
            <person name="Blaudez D."/>
            <person name="Boerjan W."/>
            <person name="Brun A."/>
            <person name="Brunner A."/>
            <person name="Busov V."/>
            <person name="Campbell M."/>
            <person name="Carlson J."/>
            <person name="Chalot M."/>
            <person name="Chapman J."/>
            <person name="Chen G.L."/>
            <person name="Cooper D."/>
            <person name="Coutinho P.M."/>
            <person name="Couturier J."/>
            <person name="Covert S."/>
            <person name="Cronk Q."/>
            <person name="Cunningham R."/>
            <person name="Davis J."/>
            <person name="Degroeve S."/>
            <person name="Dejardin A."/>
            <person name="Depamphilis C."/>
            <person name="Detter J."/>
            <person name="Dirks B."/>
            <person name="Dubchak I."/>
            <person name="Duplessis S."/>
            <person name="Ehlting J."/>
            <person name="Ellis B."/>
            <person name="Gendler K."/>
            <person name="Goodstein D."/>
            <person name="Gribskov M."/>
            <person name="Grimwood J."/>
            <person name="Groover A."/>
            <person name="Gunter L."/>
            <person name="Hamberger B."/>
            <person name="Heinze B."/>
            <person name="Helariutta Y."/>
            <person name="Henrissat B."/>
            <person name="Holligan D."/>
            <person name="Holt R."/>
            <person name="Huang W."/>
            <person name="Islam-Faridi N."/>
            <person name="Jones S."/>
            <person name="Jones-Rhoades M."/>
            <person name="Jorgensen R."/>
            <person name="Joshi C."/>
            <person name="Kangasjarvi J."/>
            <person name="Karlsson J."/>
            <person name="Kelleher C."/>
            <person name="Kirkpatrick R."/>
            <person name="Kirst M."/>
            <person name="Kohler A."/>
            <person name="Kalluri U."/>
            <person name="Larimer F."/>
            <person name="Leebens-Mack J."/>
            <person name="Leple J.C."/>
            <person name="Locascio P."/>
            <person name="Lou Y."/>
            <person name="Lucas S."/>
            <person name="Martin F."/>
            <person name="Montanini B."/>
            <person name="Napoli C."/>
            <person name="Nelson D.R."/>
            <person name="Nelson C."/>
            <person name="Nieminen K."/>
            <person name="Nilsson O."/>
            <person name="Pereda V."/>
            <person name="Peter G."/>
            <person name="Philippe R."/>
            <person name="Pilate G."/>
            <person name="Poliakov A."/>
            <person name="Razumovskaya J."/>
            <person name="Richardson P."/>
            <person name="Rinaldi C."/>
            <person name="Ritland K."/>
            <person name="Rouze P."/>
            <person name="Ryaboy D."/>
            <person name="Schmutz J."/>
            <person name="Schrader J."/>
            <person name="Segerman B."/>
            <person name="Shin H."/>
            <person name="Siddiqui A."/>
            <person name="Sterky F."/>
            <person name="Terry A."/>
            <person name="Tsai C.J."/>
            <person name="Uberbacher E."/>
            <person name="Unneberg P."/>
            <person name="Vahala J."/>
            <person name="Wall K."/>
            <person name="Wessler S."/>
            <person name="Yang G."/>
            <person name="Yin T."/>
            <person name="Douglas C."/>
            <person name="Marra M."/>
            <person name="Sandberg G."/>
            <person name="Van de Peer Y."/>
            <person name="Rokhsar D."/>
        </authorList>
    </citation>
    <scope>NUCLEOTIDE SEQUENCE [LARGE SCALE GENOMIC DNA]</scope>
    <source>
        <strain evidence="6">cv. Nisqually</strain>
    </source>
</reference>
<dbReference type="SUPFAM" id="SSF51905">
    <property type="entry name" value="FAD/NAD(P)-binding domain"/>
    <property type="match status" value="1"/>
</dbReference>
<dbReference type="Gene3D" id="3.50.50.60">
    <property type="entry name" value="FAD/NAD(P)-binding domain"/>
    <property type="match status" value="1"/>
</dbReference>
<dbReference type="PANTHER" id="PTHR47470">
    <property type="entry name" value="CHOLESTEROL OXIDASE"/>
    <property type="match status" value="1"/>
</dbReference>
<accession>A0A2K2A5K7</accession>
<dbReference type="InterPro" id="IPR052542">
    <property type="entry name" value="Cholesterol_Oxidase"/>
</dbReference>
<evidence type="ECO:0000256" key="3">
    <source>
        <dbReference type="ARBA" id="ARBA00022827"/>
    </source>
</evidence>
<dbReference type="PANTHER" id="PTHR47470:SF1">
    <property type="entry name" value="FAD-DEPENDENT OXIDOREDUCTASE 2 FAD BINDING DOMAIN-CONTAINING PROTEIN"/>
    <property type="match status" value="1"/>
</dbReference>
<protein>
    <recommendedName>
        <fullName evidence="7">Glucose-methanol-choline oxidoreductase N-terminal domain-containing protein</fullName>
    </recommendedName>
</protein>
<keyword evidence="6" id="KW-1185">Reference proteome</keyword>
<evidence type="ECO:0000313" key="5">
    <source>
        <dbReference type="EMBL" id="PNT32821.1"/>
    </source>
</evidence>
<keyword evidence="2" id="KW-0285">Flavoprotein</keyword>
<organism evidence="5 6">
    <name type="scientific">Populus trichocarpa</name>
    <name type="common">Western balsam poplar</name>
    <name type="synonym">Populus balsamifera subsp. trichocarpa</name>
    <dbReference type="NCBI Taxonomy" id="3694"/>
    <lineage>
        <taxon>Eukaryota</taxon>
        <taxon>Viridiplantae</taxon>
        <taxon>Streptophyta</taxon>
        <taxon>Embryophyta</taxon>
        <taxon>Tracheophyta</taxon>
        <taxon>Spermatophyta</taxon>
        <taxon>Magnoliopsida</taxon>
        <taxon>eudicotyledons</taxon>
        <taxon>Gunneridae</taxon>
        <taxon>Pentapetalae</taxon>
        <taxon>rosids</taxon>
        <taxon>fabids</taxon>
        <taxon>Malpighiales</taxon>
        <taxon>Salicaceae</taxon>
        <taxon>Saliceae</taxon>
        <taxon>Populus</taxon>
    </lineage>
</organism>
<dbReference type="STRING" id="3694.A0A2K2A5K7"/>
<dbReference type="Pfam" id="PF13450">
    <property type="entry name" value="NAD_binding_8"/>
    <property type="match status" value="1"/>
</dbReference>
<evidence type="ECO:0008006" key="7">
    <source>
        <dbReference type="Google" id="ProtNLM"/>
    </source>
</evidence>
<dbReference type="InParanoid" id="A0A2K2A5K7"/>
<evidence type="ECO:0000256" key="1">
    <source>
        <dbReference type="ARBA" id="ARBA00001974"/>
    </source>
</evidence>
<dbReference type="GO" id="GO:0016491">
    <property type="term" value="F:oxidoreductase activity"/>
    <property type="evidence" value="ECO:0007669"/>
    <property type="project" value="UniProtKB-KW"/>
</dbReference>
<keyword evidence="4" id="KW-0560">Oxidoreductase</keyword>
<keyword evidence="3" id="KW-0274">FAD</keyword>
<dbReference type="InterPro" id="IPR036188">
    <property type="entry name" value="FAD/NAD-bd_sf"/>
</dbReference>
<dbReference type="AlphaFoldDB" id="A0A2K2A5K7"/>
<evidence type="ECO:0000256" key="4">
    <source>
        <dbReference type="ARBA" id="ARBA00023002"/>
    </source>
</evidence>
<comment type="cofactor">
    <cofactor evidence="1">
        <name>FAD</name>
        <dbReference type="ChEBI" id="CHEBI:57692"/>
    </cofactor>
</comment>